<dbReference type="InParanoid" id="A2F5E7"/>
<evidence type="ECO:0000313" key="1">
    <source>
        <dbReference type="EMBL" id="EAX99860.1"/>
    </source>
</evidence>
<dbReference type="VEuPathDB" id="TrichDB:TVAGG3_0185530"/>
<protein>
    <recommendedName>
        <fullName evidence="3">F5/8 type C domain-containing protein</fullName>
    </recommendedName>
</protein>
<organism evidence="1 2">
    <name type="scientific">Trichomonas vaginalis (strain ATCC PRA-98 / G3)</name>
    <dbReference type="NCBI Taxonomy" id="412133"/>
    <lineage>
        <taxon>Eukaryota</taxon>
        <taxon>Metamonada</taxon>
        <taxon>Parabasalia</taxon>
        <taxon>Trichomonadida</taxon>
        <taxon>Trichomonadidae</taxon>
        <taxon>Trichomonas</taxon>
    </lineage>
</organism>
<dbReference type="Proteomes" id="UP000001542">
    <property type="component" value="Unassembled WGS sequence"/>
</dbReference>
<dbReference type="SUPFAM" id="SSF49785">
    <property type="entry name" value="Galactose-binding domain-like"/>
    <property type="match status" value="1"/>
</dbReference>
<dbReference type="Gene3D" id="2.60.120.260">
    <property type="entry name" value="Galactose-binding domain-like"/>
    <property type="match status" value="1"/>
</dbReference>
<dbReference type="KEGG" id="tva:4757680"/>
<reference evidence="1" key="1">
    <citation type="submission" date="2006-10" db="EMBL/GenBank/DDBJ databases">
        <authorList>
            <person name="Amadeo P."/>
            <person name="Zhao Q."/>
            <person name="Wortman J."/>
            <person name="Fraser-Liggett C."/>
            <person name="Carlton J."/>
        </authorList>
    </citation>
    <scope>NUCLEOTIDE SEQUENCE</scope>
    <source>
        <strain evidence="1">G3</strain>
    </source>
</reference>
<proteinExistence type="predicted"/>
<dbReference type="AlphaFoldDB" id="A2F5E7"/>
<keyword evidence="2" id="KW-1185">Reference proteome</keyword>
<evidence type="ECO:0008006" key="3">
    <source>
        <dbReference type="Google" id="ProtNLM"/>
    </source>
</evidence>
<evidence type="ECO:0000313" key="2">
    <source>
        <dbReference type="Proteomes" id="UP000001542"/>
    </source>
</evidence>
<dbReference type="InterPro" id="IPR008979">
    <property type="entry name" value="Galactose-bd-like_sf"/>
</dbReference>
<name>A2F5E7_TRIV3</name>
<dbReference type="EMBL" id="DS113622">
    <property type="protein sequence ID" value="EAX99860.1"/>
    <property type="molecule type" value="Genomic_DNA"/>
</dbReference>
<gene>
    <name evidence="1" type="ORF">TVAG_424970</name>
</gene>
<reference evidence="1" key="2">
    <citation type="journal article" date="2007" name="Science">
        <title>Draft genome sequence of the sexually transmitted pathogen Trichomonas vaginalis.</title>
        <authorList>
            <person name="Carlton J.M."/>
            <person name="Hirt R.P."/>
            <person name="Silva J.C."/>
            <person name="Delcher A.L."/>
            <person name="Schatz M."/>
            <person name="Zhao Q."/>
            <person name="Wortman J.R."/>
            <person name="Bidwell S.L."/>
            <person name="Alsmark U.C.M."/>
            <person name="Besteiro S."/>
            <person name="Sicheritz-Ponten T."/>
            <person name="Noel C.J."/>
            <person name="Dacks J.B."/>
            <person name="Foster P.G."/>
            <person name="Simillion C."/>
            <person name="Van de Peer Y."/>
            <person name="Miranda-Saavedra D."/>
            <person name="Barton G.J."/>
            <person name="Westrop G.D."/>
            <person name="Mueller S."/>
            <person name="Dessi D."/>
            <person name="Fiori P.L."/>
            <person name="Ren Q."/>
            <person name="Paulsen I."/>
            <person name="Zhang H."/>
            <person name="Bastida-Corcuera F.D."/>
            <person name="Simoes-Barbosa A."/>
            <person name="Brown M.T."/>
            <person name="Hayes R.D."/>
            <person name="Mukherjee M."/>
            <person name="Okumura C.Y."/>
            <person name="Schneider R."/>
            <person name="Smith A.J."/>
            <person name="Vanacova S."/>
            <person name="Villalvazo M."/>
            <person name="Haas B.J."/>
            <person name="Pertea M."/>
            <person name="Feldblyum T.V."/>
            <person name="Utterback T.R."/>
            <person name="Shu C.L."/>
            <person name="Osoegawa K."/>
            <person name="de Jong P.J."/>
            <person name="Hrdy I."/>
            <person name="Horvathova L."/>
            <person name="Zubacova Z."/>
            <person name="Dolezal P."/>
            <person name="Malik S.B."/>
            <person name="Logsdon J.M. Jr."/>
            <person name="Henze K."/>
            <person name="Gupta A."/>
            <person name="Wang C.C."/>
            <person name="Dunne R.L."/>
            <person name="Upcroft J.A."/>
            <person name="Upcroft P."/>
            <person name="White O."/>
            <person name="Salzberg S.L."/>
            <person name="Tang P."/>
            <person name="Chiu C.-H."/>
            <person name="Lee Y.-S."/>
            <person name="Embley T.M."/>
            <person name="Coombs G.H."/>
            <person name="Mottram J.C."/>
            <person name="Tachezy J."/>
            <person name="Fraser-Liggett C.M."/>
            <person name="Johnson P.J."/>
        </authorList>
    </citation>
    <scope>NUCLEOTIDE SEQUENCE [LARGE SCALE GENOMIC DNA]</scope>
    <source>
        <strain evidence="1">G3</strain>
    </source>
</reference>
<dbReference type="RefSeq" id="XP_001312790.1">
    <property type="nucleotide sequence ID" value="XM_001312789.1"/>
</dbReference>
<accession>A2F5E7</accession>
<sequence>MIISFLFARVQSGTSTKGIFSKVFDDKIIVVNASGSSKQYVNGSKALAKPEYAIYPWDKDYDWCSNCGRSNDDHPWIAFSLDKRKIKFNGYFVRVGCCYDANRCCCEDEHYNYCIDCCLYSWSLQISDDNKEWKEVHKIERDNEMRYCKEKSYDLDKTYETKYVRLIQNEACPGDPPCIALNKFELFGDVIPDGGEDENFVSYHDDDDDVSIIGHISKNGNVKIILL</sequence>
<dbReference type="VEuPathDB" id="TrichDB:TVAG_424970"/>